<dbReference type="GO" id="GO:0003824">
    <property type="term" value="F:catalytic activity"/>
    <property type="evidence" value="ECO:0007669"/>
    <property type="project" value="InterPro"/>
</dbReference>
<organism evidence="3 4">
    <name type="scientific">Eumeta variegata</name>
    <name type="common">Bagworm moth</name>
    <name type="synonym">Eumeta japonica</name>
    <dbReference type="NCBI Taxonomy" id="151549"/>
    <lineage>
        <taxon>Eukaryota</taxon>
        <taxon>Metazoa</taxon>
        <taxon>Ecdysozoa</taxon>
        <taxon>Arthropoda</taxon>
        <taxon>Hexapoda</taxon>
        <taxon>Insecta</taxon>
        <taxon>Pterygota</taxon>
        <taxon>Neoptera</taxon>
        <taxon>Endopterygota</taxon>
        <taxon>Lepidoptera</taxon>
        <taxon>Glossata</taxon>
        <taxon>Ditrysia</taxon>
        <taxon>Tineoidea</taxon>
        <taxon>Psychidae</taxon>
        <taxon>Oiketicinae</taxon>
        <taxon>Eumeta</taxon>
    </lineage>
</organism>
<dbReference type="EMBL" id="BGZK01000660">
    <property type="protein sequence ID" value="GBP55095.1"/>
    <property type="molecule type" value="Genomic_DNA"/>
</dbReference>
<dbReference type="SUPFAM" id="SSF56219">
    <property type="entry name" value="DNase I-like"/>
    <property type="match status" value="1"/>
</dbReference>
<protein>
    <recommendedName>
        <fullName evidence="2">Endonuclease/exonuclease/phosphatase domain-containing protein</fullName>
    </recommendedName>
</protein>
<evidence type="ECO:0000313" key="4">
    <source>
        <dbReference type="Proteomes" id="UP000299102"/>
    </source>
</evidence>
<dbReference type="InterPro" id="IPR005135">
    <property type="entry name" value="Endo/exonuclease/phosphatase"/>
</dbReference>
<feature type="domain" description="Endonuclease/exonuclease/phosphatase" evidence="2">
    <location>
        <begin position="181"/>
        <end position="266"/>
    </location>
</feature>
<dbReference type="PANTHER" id="PTHR33273:SF2">
    <property type="entry name" value="ENDONUCLEASE_EXONUCLEASE_PHOSPHATASE DOMAIN-CONTAINING PROTEIN"/>
    <property type="match status" value="1"/>
</dbReference>
<accession>A0A4C1WYH8</accession>
<dbReference type="AlphaFoldDB" id="A0A4C1WYH8"/>
<evidence type="ECO:0000259" key="2">
    <source>
        <dbReference type="Pfam" id="PF14529"/>
    </source>
</evidence>
<keyword evidence="4" id="KW-1185">Reference proteome</keyword>
<dbReference type="Pfam" id="PF14529">
    <property type="entry name" value="Exo_endo_phos_2"/>
    <property type="match status" value="1"/>
</dbReference>
<evidence type="ECO:0000313" key="3">
    <source>
        <dbReference type="EMBL" id="GBP55095.1"/>
    </source>
</evidence>
<dbReference type="Gene3D" id="3.60.10.10">
    <property type="entry name" value="Endonuclease/exonuclease/phosphatase"/>
    <property type="match status" value="1"/>
</dbReference>
<feature type="region of interest" description="Disordered" evidence="1">
    <location>
        <begin position="146"/>
        <end position="171"/>
    </location>
</feature>
<proteinExistence type="predicted"/>
<sequence>MTDEAYNLIDYTIFRMSGCSHDPFPSPSVANSGKRSTSAISLDEVSDLSEATVKCLDEDEGPFIPESRPLAVKNKRSIVVEAPYKKRMFGQCHRCQLYGHAAANNFALHKGLVPHLTKDYKRTKESGGKTSCCHCGEEHTVNYRGCPEGPKPKPVASKKNRSTQPKDRTVGKIHFPPIGDAVILFGDFNSKSENCNGNYSNNIGRRIEAFAESLHFNIVTPLTPAHYHSNGTYRPDILDITLMKEIALKLSCFETIQCLNSDHRPVLMRLGSHAGDCPPSTKTITNWQKVSTALEEIDIPILNSIVNYIASTNDIKNAIGVLTSHIRTMVENSSRIVPGKSDREELARDGRSVVEVARCGSAAGATDQGMIRRETLGLRRLDVHFRQRSGVDDVLGFQQ</sequence>
<reference evidence="3 4" key="1">
    <citation type="journal article" date="2019" name="Commun. Biol.">
        <title>The bagworm genome reveals a unique fibroin gene that provides high tensile strength.</title>
        <authorList>
            <person name="Kono N."/>
            <person name="Nakamura H."/>
            <person name="Ohtoshi R."/>
            <person name="Tomita M."/>
            <person name="Numata K."/>
            <person name="Arakawa K."/>
        </authorList>
    </citation>
    <scope>NUCLEOTIDE SEQUENCE [LARGE SCALE GENOMIC DNA]</scope>
</reference>
<gene>
    <name evidence="3" type="ORF">EVAR_46392_1</name>
</gene>
<name>A0A4C1WYH8_EUMVA</name>
<dbReference type="OrthoDB" id="7487383at2759"/>
<dbReference type="InterPro" id="IPR036691">
    <property type="entry name" value="Endo/exonu/phosph_ase_sf"/>
</dbReference>
<evidence type="ECO:0000256" key="1">
    <source>
        <dbReference type="SAM" id="MobiDB-lite"/>
    </source>
</evidence>
<dbReference type="PANTHER" id="PTHR33273">
    <property type="entry name" value="DOMAIN-CONTAINING PROTEIN, PUTATIVE-RELATED"/>
    <property type="match status" value="1"/>
</dbReference>
<dbReference type="Proteomes" id="UP000299102">
    <property type="component" value="Unassembled WGS sequence"/>
</dbReference>
<comment type="caution">
    <text evidence="3">The sequence shown here is derived from an EMBL/GenBank/DDBJ whole genome shotgun (WGS) entry which is preliminary data.</text>
</comment>